<dbReference type="EMBL" id="JAULJE010000025">
    <property type="protein sequence ID" value="KAK1327789.1"/>
    <property type="molecule type" value="Genomic_DNA"/>
</dbReference>
<reference evidence="4" key="1">
    <citation type="submission" date="2023-06" db="EMBL/GenBank/DDBJ databases">
        <title>Reference genome for the Northern bat (Eptesicus nilssonii), a most northern bat species.</title>
        <authorList>
            <person name="Laine V.N."/>
            <person name="Pulliainen A.T."/>
            <person name="Lilley T.M."/>
        </authorList>
    </citation>
    <scope>NUCLEOTIDE SEQUENCE</scope>
    <source>
        <strain evidence="4">BLF_Eptnil</strain>
        <tissue evidence="4">Kidney</tissue>
    </source>
</reference>
<dbReference type="Pfam" id="PF12885">
    <property type="entry name" value="TORC_M"/>
    <property type="match status" value="1"/>
</dbReference>
<organism evidence="4 5">
    <name type="scientific">Cnephaeus nilssonii</name>
    <name type="common">Northern bat</name>
    <name type="synonym">Eptesicus nilssonii</name>
    <dbReference type="NCBI Taxonomy" id="3371016"/>
    <lineage>
        <taxon>Eukaryota</taxon>
        <taxon>Metazoa</taxon>
        <taxon>Chordata</taxon>
        <taxon>Craniata</taxon>
        <taxon>Vertebrata</taxon>
        <taxon>Euteleostomi</taxon>
        <taxon>Mammalia</taxon>
        <taxon>Eutheria</taxon>
        <taxon>Laurasiatheria</taxon>
        <taxon>Chiroptera</taxon>
        <taxon>Yangochiroptera</taxon>
        <taxon>Vespertilionidae</taxon>
        <taxon>Cnephaeus</taxon>
    </lineage>
</organism>
<feature type="signal peptide" evidence="2">
    <location>
        <begin position="1"/>
        <end position="30"/>
    </location>
</feature>
<feature type="domain" description="Transducer of regulated CREB activity middle" evidence="3">
    <location>
        <begin position="435"/>
        <end position="464"/>
    </location>
</feature>
<gene>
    <name evidence="4" type="ORF">QTO34_012697</name>
</gene>
<dbReference type="Proteomes" id="UP001177744">
    <property type="component" value="Unassembled WGS sequence"/>
</dbReference>
<feature type="compositionally biased region" description="Polar residues" evidence="1">
    <location>
        <begin position="412"/>
        <end position="450"/>
    </location>
</feature>
<feature type="region of interest" description="Disordered" evidence="1">
    <location>
        <begin position="195"/>
        <end position="230"/>
    </location>
</feature>
<evidence type="ECO:0000313" key="5">
    <source>
        <dbReference type="Proteomes" id="UP001177744"/>
    </source>
</evidence>
<dbReference type="InterPro" id="IPR024784">
    <property type="entry name" value="TORC_M"/>
</dbReference>
<dbReference type="InterPro" id="IPR024786">
    <property type="entry name" value="TORC"/>
</dbReference>
<feature type="region of interest" description="Disordered" evidence="1">
    <location>
        <begin position="335"/>
        <end position="511"/>
    </location>
</feature>
<feature type="chain" id="PRO_5041297646" description="Transducer of regulated CREB activity middle domain-containing protein" evidence="2">
    <location>
        <begin position="31"/>
        <end position="511"/>
    </location>
</feature>
<dbReference type="GO" id="GO:0045944">
    <property type="term" value="P:positive regulation of transcription by RNA polymerase II"/>
    <property type="evidence" value="ECO:0007669"/>
    <property type="project" value="TreeGrafter"/>
</dbReference>
<feature type="compositionally biased region" description="Pro residues" evidence="1">
    <location>
        <begin position="357"/>
        <end position="370"/>
    </location>
</feature>
<dbReference type="GO" id="GO:0005634">
    <property type="term" value="C:nucleus"/>
    <property type="evidence" value="ECO:0007669"/>
    <property type="project" value="InterPro"/>
</dbReference>
<evidence type="ECO:0000313" key="4">
    <source>
        <dbReference type="EMBL" id="KAK1327789.1"/>
    </source>
</evidence>
<dbReference type="GO" id="GO:0008140">
    <property type="term" value="F:cAMP response element binding protein binding"/>
    <property type="evidence" value="ECO:0007669"/>
    <property type="project" value="TreeGrafter"/>
</dbReference>
<dbReference type="PANTHER" id="PTHR13589">
    <property type="entry name" value="CREB-REGULATED TRANSCRIPTION COACTIVATOR"/>
    <property type="match status" value="1"/>
</dbReference>
<comment type="caution">
    <text evidence="4">The sequence shown here is derived from an EMBL/GenBank/DDBJ whole genome shotgun (WGS) entry which is preliminary data.</text>
</comment>
<accession>A0AA40HAR3</accession>
<keyword evidence="2" id="KW-0732">Signal</keyword>
<name>A0AA40HAR3_CNENI</name>
<keyword evidence="5" id="KW-1185">Reference proteome</keyword>
<proteinExistence type="predicted"/>
<protein>
    <recommendedName>
        <fullName evidence="3">Transducer of regulated CREB activity middle domain-containing protein</fullName>
    </recommendedName>
</protein>
<evidence type="ECO:0000256" key="1">
    <source>
        <dbReference type="SAM" id="MobiDB-lite"/>
    </source>
</evidence>
<dbReference type="GO" id="GO:0005737">
    <property type="term" value="C:cytoplasm"/>
    <property type="evidence" value="ECO:0007669"/>
    <property type="project" value="InterPro"/>
</dbReference>
<sequence>MAADGPRAAGTSFWLPLGLSSFAPLLVVSARHNKNALAESLQSHFRGQQLDADAQTQGSFLGSRGGPGSRLAVAAEPAAGQRQGFGEGLGSFPPQIPQGRLLTSLREKPEAWLHDKGVAGLGKQRFPSRGGWVALGLQDPLIMKTKGGTGCGWNDLQLGSTLQTQISDTGAGCLSAGAPGLSEASGWRRLPKGLVRSRQAPSSPAFDGLRRDHSHGSPAGPIGYPGHPESRPLRLPLAQSWVSGVMPSFHQADSVRGTRHHGLVERHSRTRFHPLHRRPGDKPGRQISFPAVQGKWAATPAELWSEEIPPAVGGHPRRGGWCVSLAVGMAAWKATGLSPDSAPGRTGCQRVGEKTAPPLPPRAVPEPPQVHSPHGNRKPKGEGCSGHQPRAGRAERQGGAGLERLWLRGPTRVQTPTDVFSYQHQGSSPSFGGETNSDSALHTSALSTKPQDPYGGGGQSAWPAAYMGKTHGPARRGSASACPGASGLAHALPSPVASREGAAGRCVRSGG</sequence>
<dbReference type="AlphaFoldDB" id="A0AA40HAR3"/>
<dbReference type="PANTHER" id="PTHR13589:SF4">
    <property type="entry name" value="CREB-REGULATED TRANSCRIPTION COACTIVATOR 3"/>
    <property type="match status" value="1"/>
</dbReference>
<evidence type="ECO:0000256" key="2">
    <source>
        <dbReference type="SAM" id="SignalP"/>
    </source>
</evidence>
<evidence type="ECO:0000259" key="3">
    <source>
        <dbReference type="Pfam" id="PF12885"/>
    </source>
</evidence>